<feature type="transmembrane region" description="Helical" evidence="8">
    <location>
        <begin position="435"/>
        <end position="454"/>
    </location>
</feature>
<name>A0A316V5B7_9BASI</name>
<dbReference type="OrthoDB" id="627262at2759"/>
<dbReference type="STRING" id="1280837.A0A316V5B7"/>
<feature type="transmembrane region" description="Helical" evidence="8">
    <location>
        <begin position="22"/>
        <end position="44"/>
    </location>
</feature>
<accession>A0A316V5B7</accession>
<sequence length="753" mass="81406">MASLGNGDGRGRAREGLIPEDLTLRSLVGGIIVGTLLCCTNLYLGLQSAFITMASMQAALVGYGLLRCITAVNPRKNRNTGRTHQGQTYDELQDDEHSDDDERDDTSFHDTETQSISRRLTRPFSAQENTVLQATAVSLGAMPLCAGLIGIVPAFNLLSPNKDGKNIEPFSFSLSALILWCASMAFFGIFFASPMRNPMIIQEKLRFPSGSATAQLIALLHGERLRDDDEVKVDTRVNTHAQTSRQRPPLQRSITEREQEEEVQNGWKGLLITFTASVGITIASFLVPVLYAIPIFDLFLPGHDAASKWGWQLTPSLSYVGQGIIMGPQTTISLFAGAVVGWGILSPVVHYLGWTNGIPKDAEEGSQAWILWVALAIMTSESIVGLAIHSTSHSTSVTKIIRRLQGRSAPTEVHQHRLPKAQDCEKESRLTPNSWVIGGFLFSTVLSAILLYVLFKNNEAGKFELWVPAIGILLAGLLSILAVRALGATDLNPVNALGKLSQLAFAFLQPGNIIVNMVGGALSEAGAMQAGELMQDYKTGHLIRASPRSQFIGQMVGSTVGIFVSATAYKLYEGAYDLPGPEMPAPAARLWLNFARLINNGSLPPHSGQAMIISGLLFALTTLVKGIAELVKQPENERNPPKQSKWIRYAVYIPNGIAFAVGLGLNTPNYSIARLVGGMIVLYVQKRRAAERKKQGRKVKKSSNSLPPVVLLIWSAGFVLGEGFASIILLFLKQAGFGPLTCWGCRGGCGGGC</sequence>
<feature type="transmembrane region" description="Helical" evidence="8">
    <location>
        <begin position="709"/>
        <end position="732"/>
    </location>
</feature>
<dbReference type="EMBL" id="KZ819605">
    <property type="protein sequence ID" value="PWN32769.1"/>
    <property type="molecule type" value="Genomic_DNA"/>
</dbReference>
<evidence type="ECO:0000256" key="6">
    <source>
        <dbReference type="ARBA" id="ARBA00023136"/>
    </source>
</evidence>
<feature type="transmembrane region" description="Helical" evidence="8">
    <location>
        <begin position="610"/>
        <end position="628"/>
    </location>
</feature>
<evidence type="ECO:0000256" key="5">
    <source>
        <dbReference type="ARBA" id="ARBA00022989"/>
    </source>
</evidence>
<evidence type="ECO:0000313" key="9">
    <source>
        <dbReference type="EMBL" id="PWN32769.1"/>
    </source>
</evidence>
<keyword evidence="6 8" id="KW-0472">Membrane</keyword>
<feature type="region of interest" description="Disordered" evidence="7">
    <location>
        <begin position="239"/>
        <end position="259"/>
    </location>
</feature>
<dbReference type="PANTHER" id="PTHR31645:SF0">
    <property type="entry name" value="OLIGOPEPTIDE TRANSPORTER YGL114W-RELATED"/>
    <property type="match status" value="1"/>
</dbReference>
<dbReference type="GO" id="GO:0035673">
    <property type="term" value="F:oligopeptide transmembrane transporter activity"/>
    <property type="evidence" value="ECO:0007669"/>
    <property type="project" value="InterPro"/>
</dbReference>
<evidence type="ECO:0000256" key="2">
    <source>
        <dbReference type="ARBA" id="ARBA00008807"/>
    </source>
</evidence>
<dbReference type="Proteomes" id="UP000245771">
    <property type="component" value="Unassembled WGS sequence"/>
</dbReference>
<dbReference type="InterPro" id="IPR004813">
    <property type="entry name" value="OPT"/>
</dbReference>
<feature type="transmembrane region" description="Helical" evidence="8">
    <location>
        <begin position="366"/>
        <end position="388"/>
    </location>
</feature>
<dbReference type="InterPro" id="IPR045035">
    <property type="entry name" value="YSL-like"/>
</dbReference>
<dbReference type="AlphaFoldDB" id="A0A316V5B7"/>
<evidence type="ECO:0000256" key="7">
    <source>
        <dbReference type="SAM" id="MobiDB-lite"/>
    </source>
</evidence>
<dbReference type="InParanoid" id="A0A316V5B7"/>
<dbReference type="NCBIfam" id="TIGR00728">
    <property type="entry name" value="OPT_sfam"/>
    <property type="match status" value="1"/>
</dbReference>
<dbReference type="RefSeq" id="XP_025353071.1">
    <property type="nucleotide sequence ID" value="XM_025499405.1"/>
</dbReference>
<protein>
    <submittedName>
        <fullName evidence="9">OPT superfamily oligopeptide transporter</fullName>
    </submittedName>
</protein>
<keyword evidence="5 8" id="KW-1133">Transmembrane helix</keyword>
<feature type="transmembrane region" description="Helical" evidence="8">
    <location>
        <begin position="332"/>
        <end position="354"/>
    </location>
</feature>
<feature type="region of interest" description="Disordered" evidence="7">
    <location>
        <begin position="76"/>
        <end position="120"/>
    </location>
</feature>
<dbReference type="GO" id="GO:0000329">
    <property type="term" value="C:fungal-type vacuole membrane"/>
    <property type="evidence" value="ECO:0007669"/>
    <property type="project" value="TreeGrafter"/>
</dbReference>
<reference evidence="9 10" key="1">
    <citation type="journal article" date="2018" name="Mol. Biol. Evol.">
        <title>Broad Genomic Sampling Reveals a Smut Pathogenic Ancestry of the Fungal Clade Ustilaginomycotina.</title>
        <authorList>
            <person name="Kijpornyongpan T."/>
            <person name="Mondo S.J."/>
            <person name="Barry K."/>
            <person name="Sandor L."/>
            <person name="Lee J."/>
            <person name="Lipzen A."/>
            <person name="Pangilinan J."/>
            <person name="LaButti K."/>
            <person name="Hainaut M."/>
            <person name="Henrissat B."/>
            <person name="Grigoriev I.V."/>
            <person name="Spatafora J.W."/>
            <person name="Aime M.C."/>
        </authorList>
    </citation>
    <scope>NUCLEOTIDE SEQUENCE [LARGE SCALE GENOMIC DNA]</scope>
    <source>
        <strain evidence="9 10">MCA 3882</strain>
    </source>
</reference>
<proteinExistence type="inferred from homology"/>
<evidence type="ECO:0000313" key="10">
    <source>
        <dbReference type="Proteomes" id="UP000245771"/>
    </source>
</evidence>
<feature type="transmembrane region" description="Helical" evidence="8">
    <location>
        <begin position="270"/>
        <end position="293"/>
    </location>
</feature>
<feature type="transmembrane region" description="Helical" evidence="8">
    <location>
        <begin position="466"/>
        <end position="487"/>
    </location>
</feature>
<feature type="compositionally biased region" description="Acidic residues" evidence="7">
    <location>
        <begin position="91"/>
        <end position="104"/>
    </location>
</feature>
<feature type="transmembrane region" description="Helical" evidence="8">
    <location>
        <begin position="50"/>
        <end position="69"/>
    </location>
</feature>
<evidence type="ECO:0000256" key="1">
    <source>
        <dbReference type="ARBA" id="ARBA00004141"/>
    </source>
</evidence>
<evidence type="ECO:0000256" key="3">
    <source>
        <dbReference type="ARBA" id="ARBA00022448"/>
    </source>
</evidence>
<gene>
    <name evidence="9" type="ORF">FA14DRAFT_162057</name>
</gene>
<evidence type="ECO:0000256" key="8">
    <source>
        <dbReference type="SAM" id="Phobius"/>
    </source>
</evidence>
<organism evidence="9 10">
    <name type="scientific">Meira miltonrushii</name>
    <dbReference type="NCBI Taxonomy" id="1280837"/>
    <lineage>
        <taxon>Eukaryota</taxon>
        <taxon>Fungi</taxon>
        <taxon>Dikarya</taxon>
        <taxon>Basidiomycota</taxon>
        <taxon>Ustilaginomycotina</taxon>
        <taxon>Exobasidiomycetes</taxon>
        <taxon>Exobasidiales</taxon>
        <taxon>Brachybasidiaceae</taxon>
        <taxon>Meira</taxon>
    </lineage>
</organism>
<feature type="transmembrane region" description="Helical" evidence="8">
    <location>
        <begin position="131"/>
        <end position="152"/>
    </location>
</feature>
<keyword evidence="3" id="KW-0813">Transport</keyword>
<feature type="transmembrane region" description="Helical" evidence="8">
    <location>
        <begin position="172"/>
        <end position="192"/>
    </location>
</feature>
<dbReference type="GeneID" id="37021186"/>
<dbReference type="Pfam" id="PF03169">
    <property type="entry name" value="OPT"/>
    <property type="match status" value="1"/>
</dbReference>
<comment type="similarity">
    <text evidence="2">Belongs to the oligopeptide OPT transporter family.</text>
</comment>
<dbReference type="PANTHER" id="PTHR31645">
    <property type="entry name" value="OLIGOPEPTIDE TRANSPORTER YGL114W-RELATED"/>
    <property type="match status" value="1"/>
</dbReference>
<keyword evidence="10" id="KW-1185">Reference proteome</keyword>
<keyword evidence="4 8" id="KW-0812">Transmembrane</keyword>
<evidence type="ECO:0000256" key="4">
    <source>
        <dbReference type="ARBA" id="ARBA00022692"/>
    </source>
</evidence>
<feature type="transmembrane region" description="Helical" evidence="8">
    <location>
        <begin position="507"/>
        <end position="530"/>
    </location>
</feature>
<comment type="subcellular location">
    <subcellularLocation>
        <location evidence="1">Membrane</location>
        <topology evidence="1">Multi-pass membrane protein</topology>
    </subcellularLocation>
</comment>
<feature type="transmembrane region" description="Helical" evidence="8">
    <location>
        <begin position="649"/>
        <end position="665"/>
    </location>
</feature>